<protein>
    <submittedName>
        <fullName evidence="1">Uncharacterized protein</fullName>
    </submittedName>
</protein>
<evidence type="ECO:0000313" key="2">
    <source>
        <dbReference type="Proteomes" id="UP000199533"/>
    </source>
</evidence>
<dbReference type="AlphaFoldDB" id="A0A1I4ALJ3"/>
<organism evidence="1 2">
    <name type="scientific">Nitrosomonas aestuarii</name>
    <dbReference type="NCBI Taxonomy" id="52441"/>
    <lineage>
        <taxon>Bacteria</taxon>
        <taxon>Pseudomonadati</taxon>
        <taxon>Pseudomonadota</taxon>
        <taxon>Betaproteobacteria</taxon>
        <taxon>Nitrosomonadales</taxon>
        <taxon>Nitrosomonadaceae</taxon>
        <taxon>Nitrosomonas</taxon>
    </lineage>
</organism>
<reference evidence="2" key="1">
    <citation type="submission" date="2016-10" db="EMBL/GenBank/DDBJ databases">
        <authorList>
            <person name="Varghese N."/>
            <person name="Submissions S."/>
        </authorList>
    </citation>
    <scope>NUCLEOTIDE SEQUENCE [LARGE SCALE GENOMIC DNA]</scope>
    <source>
        <strain evidence="2">Nm69</strain>
    </source>
</reference>
<accession>A0A1I4ALJ3</accession>
<dbReference type="RefSeq" id="WP_090698744.1">
    <property type="nucleotide sequence ID" value="NZ_FOSP01000009.1"/>
</dbReference>
<proteinExistence type="predicted"/>
<dbReference type="EMBL" id="FOSP01000009">
    <property type="protein sequence ID" value="SFK57254.1"/>
    <property type="molecule type" value="Genomic_DNA"/>
</dbReference>
<gene>
    <name evidence="1" type="ORF">SAMN05216302_100992</name>
</gene>
<dbReference type="STRING" id="52441.SAMN05216302_100992"/>
<keyword evidence="2" id="KW-1185">Reference proteome</keyword>
<dbReference type="Proteomes" id="UP000199533">
    <property type="component" value="Unassembled WGS sequence"/>
</dbReference>
<sequence>MSAYEEDLYDDLAYEDVEGATDFYDDEGDEFESYEDEFDEFDEDDAYAESEFDEFDEYEEFAAMDEFDEFDEYDEMDEFEAFDEYDEDEMDEMLAYALGAEDTDEFFKRLFRGIKRVAKKAAPVFRKIGKGIGKVARVAGPILSKIPHPYAQIGGRVAGVLGRLMADGASEDEALDAMAEYAVQNPRALPVVATIAARSLISRKGARLSKPARKQAVKQMKATAKKLVQTRGRKAIRVLPRIVKSVKRKTAVRNVPPMVKPKIVRRTVAKVIRKPAIVQKLSRPSMLAKKIVKRSARSFSYTTPGPTKITISGA</sequence>
<evidence type="ECO:0000313" key="1">
    <source>
        <dbReference type="EMBL" id="SFK57254.1"/>
    </source>
</evidence>
<name>A0A1I4ALJ3_9PROT</name>
<dbReference type="OrthoDB" id="9036133at2"/>